<dbReference type="Pfam" id="PF02023">
    <property type="entry name" value="SCAN"/>
    <property type="match status" value="1"/>
</dbReference>
<feature type="domain" description="C2H2-type" evidence="8">
    <location>
        <begin position="1035"/>
        <end position="1062"/>
    </location>
</feature>
<feature type="non-terminal residue" evidence="11">
    <location>
        <position position="1"/>
    </location>
</feature>
<feature type="domain" description="SCAN box" evidence="9">
    <location>
        <begin position="633"/>
        <end position="709"/>
    </location>
</feature>
<dbReference type="Gene3D" id="3.30.160.60">
    <property type="entry name" value="Classic Zinc Finger"/>
    <property type="match status" value="19"/>
</dbReference>
<dbReference type="SMART" id="SM00355">
    <property type="entry name" value="ZnF_C2H2"/>
    <property type="match status" value="19"/>
</dbReference>
<feature type="domain" description="C2H2-type" evidence="8">
    <location>
        <begin position="154"/>
        <end position="181"/>
    </location>
</feature>
<evidence type="ECO:0000313" key="11">
    <source>
        <dbReference type="RefSeq" id="XP_015283477.1"/>
    </source>
</evidence>
<name>A0ABM1LBZ0_GEKJA</name>
<reference evidence="11" key="1">
    <citation type="submission" date="2025-08" db="UniProtKB">
        <authorList>
            <consortium name="RefSeq"/>
        </authorList>
    </citation>
    <scope>IDENTIFICATION</scope>
</reference>
<dbReference type="PROSITE" id="PS50804">
    <property type="entry name" value="SCAN_BOX"/>
    <property type="match status" value="1"/>
</dbReference>
<dbReference type="InterPro" id="IPR003309">
    <property type="entry name" value="SCAN_dom"/>
</dbReference>
<dbReference type="InterPro" id="IPR036236">
    <property type="entry name" value="Znf_C2H2_sf"/>
</dbReference>
<feature type="compositionally biased region" description="Basic and acidic residues" evidence="7">
    <location>
        <begin position="842"/>
        <end position="851"/>
    </location>
</feature>
<feature type="domain" description="C2H2-type" evidence="8">
    <location>
        <begin position="979"/>
        <end position="1006"/>
    </location>
</feature>
<feature type="compositionally biased region" description="Basic and acidic residues" evidence="7">
    <location>
        <begin position="474"/>
        <end position="485"/>
    </location>
</feature>
<keyword evidence="4" id="KW-0862">Zinc</keyword>
<feature type="domain" description="C2H2-type" evidence="8">
    <location>
        <begin position="182"/>
        <end position="209"/>
    </location>
</feature>
<feature type="domain" description="C2H2-type" evidence="8">
    <location>
        <begin position="210"/>
        <end position="237"/>
    </location>
</feature>
<dbReference type="PANTHER" id="PTHR23226">
    <property type="entry name" value="ZINC FINGER AND SCAN DOMAIN-CONTAINING"/>
    <property type="match status" value="1"/>
</dbReference>
<feature type="domain" description="C2H2-type" evidence="8">
    <location>
        <begin position="379"/>
        <end position="406"/>
    </location>
</feature>
<dbReference type="SUPFAM" id="SSF57667">
    <property type="entry name" value="beta-beta-alpha zinc fingers"/>
    <property type="match status" value="11"/>
</dbReference>
<keyword evidence="3 6" id="KW-0863">Zinc-finger</keyword>
<evidence type="ECO:0000256" key="5">
    <source>
        <dbReference type="ARBA" id="ARBA00023242"/>
    </source>
</evidence>
<feature type="compositionally biased region" description="Polar residues" evidence="7">
    <location>
        <begin position="873"/>
        <end position="886"/>
    </location>
</feature>
<dbReference type="Gene3D" id="1.10.4020.10">
    <property type="entry name" value="DNA breaking-rejoining enzymes"/>
    <property type="match status" value="1"/>
</dbReference>
<evidence type="ECO:0000256" key="2">
    <source>
        <dbReference type="ARBA" id="ARBA00022737"/>
    </source>
</evidence>
<keyword evidence="5" id="KW-0539">Nucleus</keyword>
<sequence>NEEENPGGVESQVPLSGGCGRSVFWEFKKGEAHEKKGKSYLGERWTSPTSYIEILGGAQDSAAHQGPSPYNKEHGNILTARPSNLITRQRLHRSKKLHRCAECGRGFGVFSNLIRHQRTHIGGKPHKCPDCGKGFGHSSALVTHRRIHTGEKPYACNECGKSFNVVSNLLRHQRSHTGEKPYQCPDCGRCCSQRSHLITHRRLHTGERPYQCLECRKSFNVSSDLIKHRRIHTGERPYECRYCGKRFSGSSNLITHQRLHTGEKPYVCPECGKSFTISSKLITHQRIHAAEKPFDCTDCGKSRTERPCLARNQPSPYRREKRFKCIDCGKSFTTSSYLITHQRIHTGETPYICGDCGKSFTVISNLARHQRIHTGEKPYKCPDCGRSYNQRAHLTTHLRVHTGEKPYVCSDCGKSFNVNSSLTKHRRIHTGEKPYMCPDCGKTFSQSSNVITHQKLHHSGSLLGGPIRDPTGSKAKEKPEADRPIVHVSTAGDVPTETGPQDTERAPDEVASIETKQTTPGEAPRKAQQVLEEVVLPETDQALEERTQQQDFQKAAKSRRKPLVPTRWDNTKTFQTSFQRTADAVHRAEEDRVTRTPTDLSGEATEAYSSLGPSRQTKDELLDGEAIRLELRRQQFRQFCYLEAEGPREVCSQLRDLCYRWLQPERHTKEQILEFLILEQFLAILPQEMQLWVRKWDPETCAQAVTLVEVFALKLQEKERWDQQVPGPLEKVAANFSKANPLKMQLYMVAMQEGERIASLLAGDVHMSENKEANLQPEGPEQVDPNQVSLEKGKAKVFLFPKMEGVPESQQAVKDCEITGMEETSGNQWQQGNHPEQAVEKNYLSEREKSLSESTLQEGLDLDRRKRTGMESGKSSNQSADPLKNLNVQTGKRPYKCSYCGKIFNHASAHLVHERIHTGEKPYNCLECGQNFSRRSHLTRHHRIHTGEKPHTCSKCGKNFSRRSHLIEHERTHTGEKPFACSTCGKSFNYRSLLKEHSRIHTGEKPYKCSDCGKSFNRRESFIIHERTHTGEKPYECLDCGKRFSQRSNITTHEKTHMGEGKYKCAECGKSFCNSTSLLRHQKIHAEEKPC</sequence>
<feature type="region of interest" description="Disordered" evidence="7">
    <location>
        <begin position="458"/>
        <end position="526"/>
    </location>
</feature>
<feature type="domain" description="C2H2-type" evidence="8">
    <location>
        <begin position="323"/>
        <end position="350"/>
    </location>
</feature>
<evidence type="ECO:0000259" key="8">
    <source>
        <dbReference type="PROSITE" id="PS50157"/>
    </source>
</evidence>
<feature type="domain" description="C2H2-type" evidence="8">
    <location>
        <begin position="407"/>
        <end position="434"/>
    </location>
</feature>
<gene>
    <name evidence="11" type="primary">LOC107124512</name>
</gene>
<feature type="domain" description="C2H2-type" evidence="8">
    <location>
        <begin position="1063"/>
        <end position="1090"/>
    </location>
</feature>
<evidence type="ECO:0000259" key="9">
    <source>
        <dbReference type="PROSITE" id="PS50804"/>
    </source>
</evidence>
<evidence type="ECO:0000256" key="6">
    <source>
        <dbReference type="PROSITE-ProRule" id="PRU00042"/>
    </source>
</evidence>
<dbReference type="SUPFAM" id="SSF47353">
    <property type="entry name" value="Retrovirus capsid dimerization domain-like"/>
    <property type="match status" value="1"/>
</dbReference>
<dbReference type="InterPro" id="IPR038269">
    <property type="entry name" value="SCAN_sf"/>
</dbReference>
<feature type="domain" description="C2H2-type" evidence="8">
    <location>
        <begin position="895"/>
        <end position="922"/>
    </location>
</feature>
<dbReference type="Proteomes" id="UP000694871">
    <property type="component" value="Unplaced"/>
</dbReference>
<evidence type="ECO:0000256" key="3">
    <source>
        <dbReference type="ARBA" id="ARBA00022771"/>
    </source>
</evidence>
<dbReference type="PROSITE" id="PS00028">
    <property type="entry name" value="ZINC_FINGER_C2H2_1"/>
    <property type="match status" value="19"/>
</dbReference>
<proteinExistence type="predicted"/>
<dbReference type="PANTHER" id="PTHR23226:SF377">
    <property type="entry name" value="ZINC FINGER AND SCAN DOMAIN-CONTAINING PROTEIN 20"/>
    <property type="match status" value="1"/>
</dbReference>
<feature type="domain" description="C2H2-type" evidence="8">
    <location>
        <begin position="266"/>
        <end position="293"/>
    </location>
</feature>
<keyword evidence="1" id="KW-0479">Metal-binding</keyword>
<dbReference type="SMART" id="SM00431">
    <property type="entry name" value="SCAN"/>
    <property type="match status" value="1"/>
</dbReference>
<feature type="domain" description="C2H2-type" evidence="8">
    <location>
        <begin position="435"/>
        <end position="460"/>
    </location>
</feature>
<evidence type="ECO:0000313" key="10">
    <source>
        <dbReference type="Proteomes" id="UP000694871"/>
    </source>
</evidence>
<feature type="domain" description="C2H2-type" evidence="8">
    <location>
        <begin position="351"/>
        <end position="378"/>
    </location>
</feature>
<keyword evidence="2" id="KW-0677">Repeat</keyword>
<feature type="region of interest" description="Disordered" evidence="7">
    <location>
        <begin position="842"/>
        <end position="886"/>
    </location>
</feature>
<dbReference type="InterPro" id="IPR013087">
    <property type="entry name" value="Znf_C2H2_type"/>
</dbReference>
<feature type="domain" description="C2H2-type" evidence="8">
    <location>
        <begin position="951"/>
        <end position="978"/>
    </location>
</feature>
<evidence type="ECO:0000256" key="7">
    <source>
        <dbReference type="SAM" id="MobiDB-lite"/>
    </source>
</evidence>
<feature type="domain" description="C2H2-type" evidence="8">
    <location>
        <begin position="238"/>
        <end position="265"/>
    </location>
</feature>
<feature type="domain" description="C2H2-type" evidence="8">
    <location>
        <begin position="923"/>
        <end position="950"/>
    </location>
</feature>
<evidence type="ECO:0000256" key="4">
    <source>
        <dbReference type="ARBA" id="ARBA00022833"/>
    </source>
</evidence>
<feature type="domain" description="C2H2-type" evidence="8">
    <location>
        <begin position="1007"/>
        <end position="1034"/>
    </location>
</feature>
<dbReference type="RefSeq" id="XP_015283477.1">
    <property type="nucleotide sequence ID" value="XM_015427991.1"/>
</dbReference>
<dbReference type="PROSITE" id="PS50157">
    <property type="entry name" value="ZINC_FINGER_C2H2_2"/>
    <property type="match status" value="19"/>
</dbReference>
<feature type="domain" description="C2H2-type" evidence="8">
    <location>
        <begin position="126"/>
        <end position="153"/>
    </location>
</feature>
<feature type="domain" description="C2H2-type" evidence="8">
    <location>
        <begin position="98"/>
        <end position="125"/>
    </location>
</feature>
<evidence type="ECO:0000256" key="1">
    <source>
        <dbReference type="ARBA" id="ARBA00022723"/>
    </source>
</evidence>
<dbReference type="GeneID" id="107124512"/>
<accession>A0ABM1LBZ0</accession>
<protein>
    <submittedName>
        <fullName evidence="11">Zinc finger protein 850-like</fullName>
    </submittedName>
</protein>
<dbReference type="Pfam" id="PF00096">
    <property type="entry name" value="zf-C2H2"/>
    <property type="match status" value="18"/>
</dbReference>
<organism evidence="10 11">
    <name type="scientific">Gekko japonicus</name>
    <name type="common">Schlegel's Japanese gecko</name>
    <dbReference type="NCBI Taxonomy" id="146911"/>
    <lineage>
        <taxon>Eukaryota</taxon>
        <taxon>Metazoa</taxon>
        <taxon>Chordata</taxon>
        <taxon>Craniata</taxon>
        <taxon>Vertebrata</taxon>
        <taxon>Euteleostomi</taxon>
        <taxon>Lepidosauria</taxon>
        <taxon>Squamata</taxon>
        <taxon>Bifurcata</taxon>
        <taxon>Gekkota</taxon>
        <taxon>Gekkonidae</taxon>
        <taxon>Gekkoninae</taxon>
        <taxon>Gekko</taxon>
    </lineage>
</organism>
<keyword evidence="10" id="KW-1185">Reference proteome</keyword>
<dbReference type="CDD" id="cd07936">
    <property type="entry name" value="SCAN"/>
    <property type="match status" value="1"/>
</dbReference>